<dbReference type="AlphaFoldDB" id="A0AA38GHK5"/>
<keyword evidence="3" id="KW-1185">Reference proteome</keyword>
<reference evidence="2 3" key="1">
    <citation type="journal article" date="2021" name="Nat. Plants">
        <title>The Taxus genome provides insights into paclitaxel biosynthesis.</title>
        <authorList>
            <person name="Xiong X."/>
            <person name="Gou J."/>
            <person name="Liao Q."/>
            <person name="Li Y."/>
            <person name="Zhou Q."/>
            <person name="Bi G."/>
            <person name="Li C."/>
            <person name="Du R."/>
            <person name="Wang X."/>
            <person name="Sun T."/>
            <person name="Guo L."/>
            <person name="Liang H."/>
            <person name="Lu P."/>
            <person name="Wu Y."/>
            <person name="Zhang Z."/>
            <person name="Ro D.K."/>
            <person name="Shang Y."/>
            <person name="Huang S."/>
            <person name="Yan J."/>
        </authorList>
    </citation>
    <scope>NUCLEOTIDE SEQUENCE [LARGE SCALE GENOMIC DNA]</scope>
    <source>
        <strain evidence="2">Ta-2019</strain>
    </source>
</reference>
<comment type="caution">
    <text evidence="2">The sequence shown here is derived from an EMBL/GenBank/DDBJ whole genome shotgun (WGS) entry which is preliminary data.</text>
</comment>
<organism evidence="2 3">
    <name type="scientific">Taxus chinensis</name>
    <name type="common">Chinese yew</name>
    <name type="synonym">Taxus wallichiana var. chinensis</name>
    <dbReference type="NCBI Taxonomy" id="29808"/>
    <lineage>
        <taxon>Eukaryota</taxon>
        <taxon>Viridiplantae</taxon>
        <taxon>Streptophyta</taxon>
        <taxon>Embryophyta</taxon>
        <taxon>Tracheophyta</taxon>
        <taxon>Spermatophyta</taxon>
        <taxon>Pinopsida</taxon>
        <taxon>Pinidae</taxon>
        <taxon>Conifers II</taxon>
        <taxon>Cupressales</taxon>
        <taxon>Taxaceae</taxon>
        <taxon>Taxus</taxon>
    </lineage>
</organism>
<feature type="compositionally biased region" description="Basic and acidic residues" evidence="1">
    <location>
        <begin position="58"/>
        <end position="67"/>
    </location>
</feature>
<protein>
    <submittedName>
        <fullName evidence="2">Uncharacterized protein</fullName>
    </submittedName>
</protein>
<evidence type="ECO:0000256" key="1">
    <source>
        <dbReference type="SAM" id="MobiDB-lite"/>
    </source>
</evidence>
<evidence type="ECO:0000313" key="3">
    <source>
        <dbReference type="Proteomes" id="UP000824469"/>
    </source>
</evidence>
<proteinExistence type="predicted"/>
<dbReference type="EMBL" id="JAHRHJ020000003">
    <property type="protein sequence ID" value="KAH9323844.1"/>
    <property type="molecule type" value="Genomic_DNA"/>
</dbReference>
<sequence>MPHIVDGWNPPPPSPSYDKFPRFSLAIPTREEVDQEEEVTAGWEIPDPNKELPGSGWSDDHDQATSG</sequence>
<feature type="non-terminal residue" evidence="2">
    <location>
        <position position="67"/>
    </location>
</feature>
<evidence type="ECO:0000313" key="2">
    <source>
        <dbReference type="EMBL" id="KAH9323844.1"/>
    </source>
</evidence>
<name>A0AA38GHK5_TAXCH</name>
<dbReference type="Proteomes" id="UP000824469">
    <property type="component" value="Unassembled WGS sequence"/>
</dbReference>
<feature type="region of interest" description="Disordered" evidence="1">
    <location>
        <begin position="31"/>
        <end position="67"/>
    </location>
</feature>
<gene>
    <name evidence="2" type="ORF">KI387_018483</name>
</gene>
<accession>A0AA38GHK5</accession>